<keyword evidence="1" id="KW-0732">Signal</keyword>
<keyword evidence="3" id="KW-0564">Palmitate</keyword>
<sequence>MSATFTTTTRFFALILLSLSIVACGFQLRGAINIPERLQTLTLTSASGSDTFDRALRIALEQAGVTVIDQANATKDTFNLKINNISSSDVELARNSDNDVSQVQRTLSSQYFVRDTSGKAIYGPRTISTSQTLTNQDAEASSKASYNQAQTEKMSETLADQLLYDLNYAPR</sequence>
<dbReference type="PANTHER" id="PTHR38098:SF1">
    <property type="entry name" value="LPS-ASSEMBLY LIPOPROTEIN LPTE"/>
    <property type="match status" value="1"/>
</dbReference>
<dbReference type="Pfam" id="PF04390">
    <property type="entry name" value="LptE"/>
    <property type="match status" value="1"/>
</dbReference>
<dbReference type="GO" id="GO:0001530">
    <property type="term" value="F:lipopolysaccharide binding"/>
    <property type="evidence" value="ECO:0007669"/>
    <property type="project" value="TreeGrafter"/>
</dbReference>
<evidence type="ECO:0000256" key="4">
    <source>
        <dbReference type="ARBA" id="ARBA00023237"/>
    </source>
</evidence>
<dbReference type="AlphaFoldDB" id="A0A9X1ILB5"/>
<evidence type="ECO:0000256" key="1">
    <source>
        <dbReference type="ARBA" id="ARBA00022729"/>
    </source>
</evidence>
<feature type="region of interest" description="Disordered" evidence="7">
    <location>
        <begin position="132"/>
        <end position="152"/>
    </location>
</feature>
<keyword evidence="2 6" id="KW-0472">Membrane</keyword>
<keyword evidence="9" id="KW-1185">Reference proteome</keyword>
<comment type="subunit">
    <text evidence="6">Component of the lipopolysaccharide transport and assembly complex. Interacts with LptD.</text>
</comment>
<keyword evidence="5" id="KW-0449">Lipoprotein</keyword>
<organism evidence="8 9">
    <name type="scientific">Marinomonas algarum</name>
    <dbReference type="NCBI Taxonomy" id="2883105"/>
    <lineage>
        <taxon>Bacteria</taxon>
        <taxon>Pseudomonadati</taxon>
        <taxon>Pseudomonadota</taxon>
        <taxon>Gammaproteobacteria</taxon>
        <taxon>Oceanospirillales</taxon>
        <taxon>Oceanospirillaceae</taxon>
        <taxon>Marinomonas</taxon>
    </lineage>
</organism>
<dbReference type="GO" id="GO:0043165">
    <property type="term" value="P:Gram-negative-bacterium-type cell outer membrane assembly"/>
    <property type="evidence" value="ECO:0007669"/>
    <property type="project" value="UniProtKB-UniRule"/>
</dbReference>
<evidence type="ECO:0000256" key="2">
    <source>
        <dbReference type="ARBA" id="ARBA00023136"/>
    </source>
</evidence>
<proteinExistence type="inferred from homology"/>
<dbReference type="PANTHER" id="PTHR38098">
    <property type="entry name" value="LPS-ASSEMBLY LIPOPROTEIN LPTE"/>
    <property type="match status" value="1"/>
</dbReference>
<comment type="caution">
    <text evidence="8">The sequence shown here is derived from an EMBL/GenBank/DDBJ whole genome shotgun (WGS) entry which is preliminary data.</text>
</comment>
<dbReference type="RefSeq" id="WP_226753742.1">
    <property type="nucleotide sequence ID" value="NZ_JAJATW010000006.1"/>
</dbReference>
<reference evidence="8" key="1">
    <citation type="submission" date="2021-10" db="EMBL/GenBank/DDBJ databases">
        <title>Marinomonas pontica sp. nov., isolated from the Black Sea.</title>
        <authorList>
            <person name="Zhao L.-H."/>
            <person name="Xue J.-H."/>
        </authorList>
    </citation>
    <scope>NUCLEOTIDE SEQUENCE</scope>
    <source>
        <strain evidence="8">E8</strain>
    </source>
</reference>
<evidence type="ECO:0000256" key="3">
    <source>
        <dbReference type="ARBA" id="ARBA00023139"/>
    </source>
</evidence>
<dbReference type="GO" id="GO:0015920">
    <property type="term" value="P:lipopolysaccharide transport"/>
    <property type="evidence" value="ECO:0007669"/>
    <property type="project" value="TreeGrafter"/>
</dbReference>
<dbReference type="Gene3D" id="3.30.160.150">
    <property type="entry name" value="Lipoprotein like domain"/>
    <property type="match status" value="1"/>
</dbReference>
<evidence type="ECO:0000256" key="6">
    <source>
        <dbReference type="HAMAP-Rule" id="MF_01186"/>
    </source>
</evidence>
<evidence type="ECO:0000256" key="7">
    <source>
        <dbReference type="SAM" id="MobiDB-lite"/>
    </source>
</evidence>
<comment type="function">
    <text evidence="6">Together with LptD, is involved in the assembly of lipopolysaccharide (LPS) at the surface of the outer membrane. Required for the proper assembly of LptD. Binds LPS and may serve as the LPS recognition site at the outer membrane.</text>
</comment>
<dbReference type="EMBL" id="JAJATW010000006">
    <property type="protein sequence ID" value="MCB5161362.1"/>
    <property type="molecule type" value="Genomic_DNA"/>
</dbReference>
<comment type="similarity">
    <text evidence="6">Belongs to the LptE lipoprotein family.</text>
</comment>
<accession>A0A9X1ILB5</accession>
<keyword evidence="4 6" id="KW-0998">Cell outer membrane</keyword>
<protein>
    <recommendedName>
        <fullName evidence="6">LPS-assembly lipoprotein LptE</fullName>
    </recommendedName>
</protein>
<dbReference type="Proteomes" id="UP001139095">
    <property type="component" value="Unassembled WGS sequence"/>
</dbReference>
<dbReference type="InterPro" id="IPR007485">
    <property type="entry name" value="LPS_assembly_LptE"/>
</dbReference>
<dbReference type="GO" id="GO:0009279">
    <property type="term" value="C:cell outer membrane"/>
    <property type="evidence" value="ECO:0007669"/>
    <property type="project" value="UniProtKB-UniRule"/>
</dbReference>
<dbReference type="HAMAP" id="MF_01186">
    <property type="entry name" value="LPS_assembly_LptE"/>
    <property type="match status" value="1"/>
</dbReference>
<evidence type="ECO:0000313" key="9">
    <source>
        <dbReference type="Proteomes" id="UP001139095"/>
    </source>
</evidence>
<evidence type="ECO:0000256" key="5">
    <source>
        <dbReference type="ARBA" id="ARBA00023288"/>
    </source>
</evidence>
<gene>
    <name evidence="6" type="primary">lptE</name>
    <name evidence="8" type="ORF">LG368_05540</name>
</gene>
<dbReference type="GO" id="GO:1990351">
    <property type="term" value="C:transporter complex"/>
    <property type="evidence" value="ECO:0007669"/>
    <property type="project" value="TreeGrafter"/>
</dbReference>
<name>A0A9X1ILB5_9GAMM</name>
<evidence type="ECO:0000313" key="8">
    <source>
        <dbReference type="EMBL" id="MCB5161362.1"/>
    </source>
</evidence>